<sequence length="1232" mass="138283">MDDDYSADGDLESNSGDVSVADTASFAEVKREIKMMNVVRTFVFALMITFSTITAEVIYVVVRFGEEDVFKSRFHTYANQIIEGFYEKVNTRLVAADSLSTSFTVQASDMKSVWPFVSFPEFERRCTGTRQLADASAVTYAPWIQGEDTRKRWEAYAAYMDHEGTLESNHTDDFRVSDTDEDSVIFLQTGRSVIEGIYYLEDGQAHDLPPQGNDTDVFPLWQRSPESAVNGSDIRMYDQMSNPIRAQALNVLMTKPPQPLSGVYTDFLIYDSNLTDYAYYSTPRAALYAPVYDSANEDSVVATVDLEFMWETFLADILDDYVEAIVVVAESSCSGRQYSFQVQGINASYMGAGNLAPDPKTFSAPSPVNSTYEAFRQIILPSSDADASANDTSSPPQLPCQYRLSVYATEEFKASFMTHKPEIYRWIVLGIFLFAVGVFLVYDCIVDQQSNRVVESAKKTDALVSTLFPSSVKQRLLESHEKERQKHLEAKRVSIWQLNHRGSITEGQAPDSGEMRIISTPKQRLKSFLHPEEADMVATGAMNEAEPIADLFPNASVMFADVAGFTAWSSERDPSQVFKLLETLYRSMDKAARRFRVFKVETIGDCYVAATGLPDQRDDHVEALTRFARTSLLRTNELTNALESTLGPGTSELALRFGIHSGPVTAGVLRGEKARFQLFGDTMNLAARMESTGVPNKIHLSQATADILVKRGKAHWISQRAETVFAKGKGELNTYWLLTGASGASSTAASSCSGSVSSSEFMTKDTVAIQSPLGAPVCSGGASEAVLMGVIGGSKLNRSIDRLVEWNTGALLSLLEKVVVSRGGSVEPLQKDSSSRDIPAGASRSFMDEMELFVPMPEYDAGLVARIHDTSGFQLPRQVRFELRMYIAAIASGYRKNSFHNFEHASHVILSATKLLKRIAYADGHANEEHGVTTEDLHHFTYGISSDPLTQFAVVFAALIHDVGHEGVPNGQLAKELPQIATQYDNKSIAEQRSVDVALELLMQPKYKNLRDCIFGDQIGRARFRKLLIHCVLATDIFEKDLKAKRNQRWEQAFHKAPAESPAEDDMNCKATIVLEHIIQASDVSHTMQHWHVYIKWNERLFQEMYAAYKAGRSDKDPSEGWYKGELWFYDNYVIPLARKLKECGVFGVSSDEYLTYAQQNRDEWERRGEEICKKMKFRCEKEGEKKRDRRSILWERDERGYREIFHKESADLLEEGEEEDNDESHHSYKEH</sequence>
<dbReference type="SMART" id="SM00044">
    <property type="entry name" value="CYCc"/>
    <property type="match status" value="1"/>
</dbReference>
<dbReference type="InterPro" id="IPR029787">
    <property type="entry name" value="Nucleotide_cyclase"/>
</dbReference>
<dbReference type="InterPro" id="IPR003607">
    <property type="entry name" value="HD/PDEase_dom"/>
</dbReference>
<feature type="compositionally biased region" description="Acidic residues" evidence="7">
    <location>
        <begin position="1212"/>
        <end position="1223"/>
    </location>
</feature>
<dbReference type="Gene3D" id="1.10.1300.10">
    <property type="entry name" value="3'5'-cyclic nucleotide phosphodiesterase, catalytic domain"/>
    <property type="match status" value="1"/>
</dbReference>
<dbReference type="GO" id="GO:0001653">
    <property type="term" value="F:peptide receptor activity"/>
    <property type="evidence" value="ECO:0007669"/>
    <property type="project" value="TreeGrafter"/>
</dbReference>
<dbReference type="PANTHER" id="PTHR11920">
    <property type="entry name" value="GUANYLYL CYCLASE"/>
    <property type="match status" value="1"/>
</dbReference>
<dbReference type="OrthoDB" id="432756at2759"/>
<protein>
    <submittedName>
        <fullName evidence="11">Receptor-type guanylate cyclase gcy</fullName>
    </submittedName>
</protein>
<dbReference type="SMART" id="SM00471">
    <property type="entry name" value="HDc"/>
    <property type="match status" value="1"/>
</dbReference>
<dbReference type="Proteomes" id="UP001153069">
    <property type="component" value="Unassembled WGS sequence"/>
</dbReference>
<dbReference type="GO" id="GO:0035556">
    <property type="term" value="P:intracellular signal transduction"/>
    <property type="evidence" value="ECO:0007669"/>
    <property type="project" value="InterPro"/>
</dbReference>
<accession>A0A9N8DSW5</accession>
<evidence type="ECO:0000256" key="7">
    <source>
        <dbReference type="SAM" id="MobiDB-lite"/>
    </source>
</evidence>
<feature type="transmembrane region" description="Helical" evidence="8">
    <location>
        <begin position="423"/>
        <end position="442"/>
    </location>
</feature>
<evidence type="ECO:0000256" key="5">
    <source>
        <dbReference type="ARBA" id="ARBA00023136"/>
    </source>
</evidence>
<keyword evidence="5 8" id="KW-0472">Membrane</keyword>
<feature type="domain" description="Guanylate cyclase" evidence="9">
    <location>
        <begin position="556"/>
        <end position="690"/>
    </location>
</feature>
<dbReference type="PROSITE" id="PS50125">
    <property type="entry name" value="GUANYLATE_CYCLASE_2"/>
    <property type="match status" value="1"/>
</dbReference>
<evidence type="ECO:0000259" key="9">
    <source>
        <dbReference type="PROSITE" id="PS50125"/>
    </source>
</evidence>
<keyword evidence="12" id="KW-1185">Reference proteome</keyword>
<keyword evidence="6" id="KW-0456">Lyase</keyword>
<reference evidence="11" key="1">
    <citation type="submission" date="2020-06" db="EMBL/GenBank/DDBJ databases">
        <authorList>
            <consortium name="Plant Systems Biology data submission"/>
        </authorList>
    </citation>
    <scope>NUCLEOTIDE SEQUENCE</scope>
    <source>
        <strain evidence="11">D6</strain>
    </source>
</reference>
<dbReference type="InterPro" id="IPR036971">
    <property type="entry name" value="PDEase_catalytic_dom_sf"/>
</dbReference>
<feature type="domain" description="PDEase" evidence="10">
    <location>
        <begin position="807"/>
        <end position="1107"/>
    </location>
</feature>
<dbReference type="Pfam" id="PF00211">
    <property type="entry name" value="Guanylate_cyc"/>
    <property type="match status" value="1"/>
</dbReference>
<name>A0A9N8DSW5_9STRA</name>
<dbReference type="SUPFAM" id="SSF55073">
    <property type="entry name" value="Nucleotide cyclase"/>
    <property type="match status" value="1"/>
</dbReference>
<keyword evidence="11" id="KW-0675">Receptor</keyword>
<feature type="transmembrane region" description="Helical" evidence="8">
    <location>
        <begin position="42"/>
        <end position="62"/>
    </location>
</feature>
<dbReference type="PROSITE" id="PS51845">
    <property type="entry name" value="PDEASE_I_2"/>
    <property type="match status" value="1"/>
</dbReference>
<gene>
    <name evidence="11" type="ORF">SEMRO_265_G102780.1</name>
</gene>
<dbReference type="SUPFAM" id="SSF109604">
    <property type="entry name" value="HD-domain/PDEase-like"/>
    <property type="match status" value="1"/>
</dbReference>
<evidence type="ECO:0000256" key="6">
    <source>
        <dbReference type="ARBA" id="ARBA00023239"/>
    </source>
</evidence>
<dbReference type="EMBL" id="CAICTM010000264">
    <property type="protein sequence ID" value="CAB9506384.1"/>
    <property type="molecule type" value="Genomic_DNA"/>
</dbReference>
<evidence type="ECO:0000313" key="11">
    <source>
        <dbReference type="EMBL" id="CAB9506384.1"/>
    </source>
</evidence>
<dbReference type="AlphaFoldDB" id="A0A9N8DSW5"/>
<dbReference type="Pfam" id="PF00233">
    <property type="entry name" value="PDEase_I"/>
    <property type="match status" value="1"/>
</dbReference>
<keyword evidence="4 8" id="KW-1133">Transmembrane helix</keyword>
<feature type="region of interest" description="Disordered" evidence="7">
    <location>
        <begin position="1211"/>
        <end position="1232"/>
    </location>
</feature>
<keyword evidence="3" id="KW-0547">Nucleotide-binding</keyword>
<dbReference type="GO" id="GO:0000166">
    <property type="term" value="F:nucleotide binding"/>
    <property type="evidence" value="ECO:0007669"/>
    <property type="project" value="UniProtKB-KW"/>
</dbReference>
<proteinExistence type="predicted"/>
<dbReference type="GO" id="GO:0005886">
    <property type="term" value="C:plasma membrane"/>
    <property type="evidence" value="ECO:0007669"/>
    <property type="project" value="TreeGrafter"/>
</dbReference>
<evidence type="ECO:0000256" key="2">
    <source>
        <dbReference type="ARBA" id="ARBA00022692"/>
    </source>
</evidence>
<organism evidence="11 12">
    <name type="scientific">Seminavis robusta</name>
    <dbReference type="NCBI Taxonomy" id="568900"/>
    <lineage>
        <taxon>Eukaryota</taxon>
        <taxon>Sar</taxon>
        <taxon>Stramenopiles</taxon>
        <taxon>Ochrophyta</taxon>
        <taxon>Bacillariophyta</taxon>
        <taxon>Bacillariophyceae</taxon>
        <taxon>Bacillariophycidae</taxon>
        <taxon>Naviculales</taxon>
        <taxon>Naviculaceae</taxon>
        <taxon>Seminavis</taxon>
    </lineage>
</organism>
<evidence type="ECO:0000256" key="3">
    <source>
        <dbReference type="ARBA" id="ARBA00022741"/>
    </source>
</evidence>
<dbReference type="InterPro" id="IPR002073">
    <property type="entry name" value="PDEase_catalytic_dom"/>
</dbReference>
<dbReference type="InterPro" id="IPR050401">
    <property type="entry name" value="Cyclic_nucleotide_synthase"/>
</dbReference>
<dbReference type="Gene3D" id="3.30.70.1230">
    <property type="entry name" value="Nucleotide cyclase"/>
    <property type="match status" value="1"/>
</dbReference>
<comment type="subcellular location">
    <subcellularLocation>
        <location evidence="1">Membrane</location>
    </subcellularLocation>
</comment>
<dbReference type="CDD" id="cd00077">
    <property type="entry name" value="HDc"/>
    <property type="match status" value="1"/>
</dbReference>
<dbReference type="GO" id="GO:0004383">
    <property type="term" value="F:guanylate cyclase activity"/>
    <property type="evidence" value="ECO:0007669"/>
    <property type="project" value="TreeGrafter"/>
</dbReference>
<keyword evidence="2 8" id="KW-0812">Transmembrane</keyword>
<evidence type="ECO:0000256" key="1">
    <source>
        <dbReference type="ARBA" id="ARBA00004370"/>
    </source>
</evidence>
<dbReference type="GO" id="GO:0007168">
    <property type="term" value="P:receptor guanylyl cyclase signaling pathway"/>
    <property type="evidence" value="ECO:0007669"/>
    <property type="project" value="TreeGrafter"/>
</dbReference>
<dbReference type="PANTHER" id="PTHR11920:SF335">
    <property type="entry name" value="GUANYLATE CYCLASE"/>
    <property type="match status" value="1"/>
</dbReference>
<dbReference type="GO" id="GO:0004114">
    <property type="term" value="F:3',5'-cyclic-nucleotide phosphodiesterase activity"/>
    <property type="evidence" value="ECO:0007669"/>
    <property type="project" value="InterPro"/>
</dbReference>
<evidence type="ECO:0000313" key="12">
    <source>
        <dbReference type="Proteomes" id="UP001153069"/>
    </source>
</evidence>
<evidence type="ECO:0000256" key="8">
    <source>
        <dbReference type="SAM" id="Phobius"/>
    </source>
</evidence>
<dbReference type="CDD" id="cd07302">
    <property type="entry name" value="CHD"/>
    <property type="match status" value="1"/>
</dbReference>
<evidence type="ECO:0000259" key="10">
    <source>
        <dbReference type="PROSITE" id="PS51845"/>
    </source>
</evidence>
<comment type="caution">
    <text evidence="11">The sequence shown here is derived from an EMBL/GenBank/DDBJ whole genome shotgun (WGS) entry which is preliminary data.</text>
</comment>
<dbReference type="InterPro" id="IPR001054">
    <property type="entry name" value="A/G_cyclase"/>
</dbReference>
<dbReference type="GO" id="GO:0004016">
    <property type="term" value="F:adenylate cyclase activity"/>
    <property type="evidence" value="ECO:0007669"/>
    <property type="project" value="TreeGrafter"/>
</dbReference>
<evidence type="ECO:0000256" key="4">
    <source>
        <dbReference type="ARBA" id="ARBA00022989"/>
    </source>
</evidence>